<dbReference type="AlphaFoldDB" id="A0AAD1XVF8"/>
<organism evidence="1 2">
    <name type="scientific">Euplotes crassus</name>
    <dbReference type="NCBI Taxonomy" id="5936"/>
    <lineage>
        <taxon>Eukaryota</taxon>
        <taxon>Sar</taxon>
        <taxon>Alveolata</taxon>
        <taxon>Ciliophora</taxon>
        <taxon>Intramacronucleata</taxon>
        <taxon>Spirotrichea</taxon>
        <taxon>Hypotrichia</taxon>
        <taxon>Euplotida</taxon>
        <taxon>Euplotidae</taxon>
        <taxon>Moneuplotes</taxon>
    </lineage>
</organism>
<name>A0AAD1XVF8_EUPCR</name>
<dbReference type="EMBL" id="CAMPGE010022027">
    <property type="protein sequence ID" value="CAI2380113.1"/>
    <property type="molecule type" value="Genomic_DNA"/>
</dbReference>
<evidence type="ECO:0000313" key="1">
    <source>
        <dbReference type="EMBL" id="CAI2380113.1"/>
    </source>
</evidence>
<sequence>MVLTQRVRINCRFFKTLNPIVIVCTTRIFECKYLPSKIMTMPTKKKVTEIWINFRCTQAGT</sequence>
<proteinExistence type="predicted"/>
<gene>
    <name evidence="1" type="ORF">ECRASSUSDP1_LOCUS21540</name>
</gene>
<reference evidence="1" key="1">
    <citation type="submission" date="2023-07" db="EMBL/GenBank/DDBJ databases">
        <authorList>
            <consortium name="AG Swart"/>
            <person name="Singh M."/>
            <person name="Singh A."/>
            <person name="Seah K."/>
            <person name="Emmerich C."/>
        </authorList>
    </citation>
    <scope>NUCLEOTIDE SEQUENCE</scope>
    <source>
        <strain evidence="1">DP1</strain>
    </source>
</reference>
<evidence type="ECO:0000313" key="2">
    <source>
        <dbReference type="Proteomes" id="UP001295684"/>
    </source>
</evidence>
<keyword evidence="2" id="KW-1185">Reference proteome</keyword>
<comment type="caution">
    <text evidence="1">The sequence shown here is derived from an EMBL/GenBank/DDBJ whole genome shotgun (WGS) entry which is preliminary data.</text>
</comment>
<dbReference type="Proteomes" id="UP001295684">
    <property type="component" value="Unassembled WGS sequence"/>
</dbReference>
<protein>
    <submittedName>
        <fullName evidence="1">Uncharacterized protein</fullName>
    </submittedName>
</protein>
<accession>A0AAD1XVF8</accession>